<feature type="transmembrane region" description="Helical" evidence="1">
    <location>
        <begin position="46"/>
        <end position="68"/>
    </location>
</feature>
<dbReference type="HOGENOM" id="CLU_134369_2_0_11"/>
<dbReference type="OrthoDB" id="5197002at2"/>
<keyword evidence="1" id="KW-0812">Transmembrane</keyword>
<name>H5XD74_9PSEU</name>
<dbReference type="EMBL" id="CM001440">
    <property type="protein sequence ID" value="EHR59154.1"/>
    <property type="molecule type" value="Genomic_DNA"/>
</dbReference>
<protein>
    <submittedName>
        <fullName evidence="2">Uncharacterized protein</fullName>
    </submittedName>
</protein>
<feature type="transmembrane region" description="Helical" evidence="1">
    <location>
        <begin position="80"/>
        <end position="104"/>
    </location>
</feature>
<feature type="transmembrane region" description="Helical" evidence="1">
    <location>
        <begin position="110"/>
        <end position="133"/>
    </location>
</feature>
<dbReference type="STRING" id="882082.SaccyDRAFT_0215"/>
<evidence type="ECO:0000313" key="3">
    <source>
        <dbReference type="Proteomes" id="UP000002791"/>
    </source>
</evidence>
<reference evidence="2 3" key="1">
    <citation type="submission" date="2011-11" db="EMBL/GenBank/DDBJ databases">
        <title>The Noncontiguous Finished sequence of Saccharomonospora cyanea NA-134.</title>
        <authorList>
            <consortium name="US DOE Joint Genome Institute"/>
            <person name="Lucas S."/>
            <person name="Han J."/>
            <person name="Lapidus A."/>
            <person name="Cheng J.-F."/>
            <person name="Goodwin L."/>
            <person name="Pitluck S."/>
            <person name="Peters L."/>
            <person name="Ovchinnikova G."/>
            <person name="Lu M."/>
            <person name="Detter J.C."/>
            <person name="Han C."/>
            <person name="Tapia R."/>
            <person name="Land M."/>
            <person name="Hauser L."/>
            <person name="Kyrpides N."/>
            <person name="Ivanova N."/>
            <person name="Pagani I."/>
            <person name="Brambilla E.-M."/>
            <person name="Klenk H.-P."/>
            <person name="Woyke T."/>
        </authorList>
    </citation>
    <scope>NUCLEOTIDE SEQUENCE [LARGE SCALE GENOMIC DNA]</scope>
    <source>
        <strain evidence="2 3">NA-134</strain>
    </source>
</reference>
<gene>
    <name evidence="2" type="ORF">SaccyDRAFT_0215</name>
</gene>
<keyword evidence="1" id="KW-1133">Transmembrane helix</keyword>
<dbReference type="RefSeq" id="WP_005452784.1">
    <property type="nucleotide sequence ID" value="NZ_CM001440.1"/>
</dbReference>
<proteinExistence type="predicted"/>
<evidence type="ECO:0000256" key="1">
    <source>
        <dbReference type="SAM" id="Phobius"/>
    </source>
</evidence>
<accession>H5XD74</accession>
<dbReference type="eggNOG" id="ENOG5033YQV">
    <property type="taxonomic scope" value="Bacteria"/>
</dbReference>
<evidence type="ECO:0000313" key="2">
    <source>
        <dbReference type="EMBL" id="EHR59154.1"/>
    </source>
</evidence>
<organism evidence="2 3">
    <name type="scientific">Saccharomonospora cyanea NA-134</name>
    <dbReference type="NCBI Taxonomy" id="882082"/>
    <lineage>
        <taxon>Bacteria</taxon>
        <taxon>Bacillati</taxon>
        <taxon>Actinomycetota</taxon>
        <taxon>Actinomycetes</taxon>
        <taxon>Pseudonocardiales</taxon>
        <taxon>Pseudonocardiaceae</taxon>
        <taxon>Saccharomonospora</taxon>
    </lineage>
</organism>
<keyword evidence="3" id="KW-1185">Reference proteome</keyword>
<keyword evidence="1" id="KW-0472">Membrane</keyword>
<dbReference type="Proteomes" id="UP000002791">
    <property type="component" value="Chromosome"/>
</dbReference>
<dbReference type="AlphaFoldDB" id="H5XD74"/>
<feature type="transmembrane region" description="Helical" evidence="1">
    <location>
        <begin position="21"/>
        <end position="40"/>
    </location>
</feature>
<sequence length="137" mass="13780">MHHEDGNAPRRSGPLLTSLRLDAVGTGAFGVLMLTGAPWLSAPLGLPAAVFVPVGITMLAGAAALELVARRVPRSTRGAVVAVGGDAVAGLSMLGLLTTGALPLTHLGEGFLLAGVAWVAAFATLTSAGLRWYGRAT</sequence>